<comment type="caution">
    <text evidence="5">The sequence shown here is derived from an EMBL/GenBank/DDBJ whole genome shotgun (WGS) entry which is preliminary data.</text>
</comment>
<dbReference type="SUPFAM" id="SSF53756">
    <property type="entry name" value="UDP-Glycosyltransferase/glycogen phosphorylase"/>
    <property type="match status" value="1"/>
</dbReference>
<dbReference type="GO" id="GO:0016757">
    <property type="term" value="F:glycosyltransferase activity"/>
    <property type="evidence" value="ECO:0007669"/>
    <property type="project" value="UniProtKB-KW"/>
</dbReference>
<dbReference type="RefSeq" id="WP_140886934.1">
    <property type="nucleotide sequence ID" value="NZ_RCZP01000055.1"/>
</dbReference>
<dbReference type="EMBL" id="RCZP01000055">
    <property type="protein sequence ID" value="TPG44261.1"/>
    <property type="molecule type" value="Genomic_DNA"/>
</dbReference>
<evidence type="ECO:0000256" key="1">
    <source>
        <dbReference type="ARBA" id="ARBA00022676"/>
    </source>
</evidence>
<keyword evidence="1" id="KW-0328">Glycosyltransferase</keyword>
<dbReference type="Pfam" id="PF13439">
    <property type="entry name" value="Glyco_transf_4"/>
    <property type="match status" value="1"/>
</dbReference>
<dbReference type="AlphaFoldDB" id="A0A502F689"/>
<accession>A0A502F689</accession>
<feature type="domain" description="Glycosyl transferase family 1" evidence="3">
    <location>
        <begin position="212"/>
        <end position="359"/>
    </location>
</feature>
<dbReference type="CDD" id="cd03801">
    <property type="entry name" value="GT4_PimA-like"/>
    <property type="match status" value="1"/>
</dbReference>
<reference evidence="5 6" key="1">
    <citation type="journal article" date="2019" name="Environ. Microbiol.">
        <title>Species interactions and distinct microbial communities in high Arctic permafrost affected cryosols are associated with the CH4 and CO2 gas fluxes.</title>
        <authorList>
            <person name="Altshuler I."/>
            <person name="Hamel J."/>
            <person name="Turney S."/>
            <person name="Magnuson E."/>
            <person name="Levesque R."/>
            <person name="Greer C."/>
            <person name="Whyte L.G."/>
        </authorList>
    </citation>
    <scope>NUCLEOTIDE SEQUENCE [LARGE SCALE GENOMIC DNA]</scope>
    <source>
        <strain evidence="5 6">S9.3B</strain>
    </source>
</reference>
<sequence length="388" mass="41961">MDGMSAVGDRPRARPDAAGRAERPLRILMVAARFLPDMGGIETHVNEAGRRLAAAGHQVTVLTTDRTGRRPIAEMRDGLEILRVPAWPRQRDYYLAPGLWGALMATDCDVVHIQGYHTLVPPLAMLAAIRKRVPFVITFHSGGHSSPWRNRIRALQSALLAPLVRRAARWIAVSRYEADRFSGEMGLPRERVAIVPNGAGLALDGAAGEASATEPLIVSIGRLERYKGHHRAIEAMPRLRARRPGARLRILGEGPYREELERLVARLGLGDCVEIGAVPPAERGRLAAVLRSASVVTLLSDYEAHPVAVMEALALGCPVLVTDGSGFMEMAERGMVRTVPLAASPEAIAEAMLATLAEPGGRAPLALPSWEACAGQLEAIYRDVGRDR</sequence>
<dbReference type="Proteomes" id="UP000317078">
    <property type="component" value="Unassembled WGS sequence"/>
</dbReference>
<keyword evidence="6" id="KW-1185">Reference proteome</keyword>
<evidence type="ECO:0000256" key="2">
    <source>
        <dbReference type="ARBA" id="ARBA00022679"/>
    </source>
</evidence>
<evidence type="ECO:0000259" key="3">
    <source>
        <dbReference type="Pfam" id="PF00534"/>
    </source>
</evidence>
<dbReference type="Gene3D" id="3.40.50.2000">
    <property type="entry name" value="Glycogen Phosphorylase B"/>
    <property type="match status" value="2"/>
</dbReference>
<feature type="domain" description="Glycosyltransferase subfamily 4-like N-terminal" evidence="4">
    <location>
        <begin position="38"/>
        <end position="198"/>
    </location>
</feature>
<dbReference type="PANTHER" id="PTHR12526">
    <property type="entry name" value="GLYCOSYLTRANSFERASE"/>
    <property type="match status" value="1"/>
</dbReference>
<name>A0A502F689_9PROT</name>
<evidence type="ECO:0000259" key="4">
    <source>
        <dbReference type="Pfam" id="PF13439"/>
    </source>
</evidence>
<keyword evidence="2 5" id="KW-0808">Transferase</keyword>
<organism evidence="5 6">
    <name type="scientific">Muricoccus nepalensis</name>
    <dbReference type="NCBI Taxonomy" id="1854500"/>
    <lineage>
        <taxon>Bacteria</taxon>
        <taxon>Pseudomonadati</taxon>
        <taxon>Pseudomonadota</taxon>
        <taxon>Alphaproteobacteria</taxon>
        <taxon>Acetobacterales</taxon>
        <taxon>Roseomonadaceae</taxon>
        <taxon>Muricoccus</taxon>
    </lineage>
</organism>
<evidence type="ECO:0000313" key="5">
    <source>
        <dbReference type="EMBL" id="TPG44261.1"/>
    </source>
</evidence>
<dbReference type="OrthoDB" id="529131at2"/>
<evidence type="ECO:0000313" key="6">
    <source>
        <dbReference type="Proteomes" id="UP000317078"/>
    </source>
</evidence>
<dbReference type="PANTHER" id="PTHR12526:SF510">
    <property type="entry name" value="D-INOSITOL 3-PHOSPHATE GLYCOSYLTRANSFERASE"/>
    <property type="match status" value="1"/>
</dbReference>
<proteinExistence type="predicted"/>
<dbReference type="InterPro" id="IPR001296">
    <property type="entry name" value="Glyco_trans_1"/>
</dbReference>
<gene>
    <name evidence="5" type="ORF">EAH89_27570</name>
</gene>
<dbReference type="Pfam" id="PF00534">
    <property type="entry name" value="Glycos_transf_1"/>
    <property type="match status" value="1"/>
</dbReference>
<protein>
    <submittedName>
        <fullName evidence="5">Glycosyltransferase family 1 protein</fullName>
    </submittedName>
</protein>
<dbReference type="InterPro" id="IPR028098">
    <property type="entry name" value="Glyco_trans_4-like_N"/>
</dbReference>